<dbReference type="InterPro" id="IPR010817">
    <property type="entry name" value="HemY_N"/>
</dbReference>
<evidence type="ECO:0000256" key="6">
    <source>
        <dbReference type="ARBA" id="ARBA00022692"/>
    </source>
</evidence>
<comment type="subcellular location">
    <subcellularLocation>
        <location evidence="2">Cell inner membrane</location>
        <topology evidence="2">Multi-pass membrane protein</topology>
    </subcellularLocation>
</comment>
<evidence type="ECO:0000256" key="8">
    <source>
        <dbReference type="ARBA" id="ARBA00023136"/>
    </source>
</evidence>
<dbReference type="NCBIfam" id="TIGR00540">
    <property type="entry name" value="TPR_hemY_coli"/>
    <property type="match status" value="1"/>
</dbReference>
<dbReference type="UniPathway" id="UPA00252"/>
<dbReference type="SUPFAM" id="SSF48452">
    <property type="entry name" value="TPR-like"/>
    <property type="match status" value="1"/>
</dbReference>
<dbReference type="Proteomes" id="UP000249396">
    <property type="component" value="Unassembled WGS sequence"/>
</dbReference>
<accession>A0A2W4RAV4</accession>
<dbReference type="InterPro" id="IPR005254">
    <property type="entry name" value="Heme_biosyn_assoc_TPR_pro"/>
</dbReference>
<organism evidence="12 13">
    <name type="scientific">Candidatus Methylumidiphilus alinenensis</name>
    <dbReference type="NCBI Taxonomy" id="2202197"/>
    <lineage>
        <taxon>Bacteria</taxon>
        <taxon>Pseudomonadati</taxon>
        <taxon>Pseudomonadota</taxon>
        <taxon>Gammaproteobacteria</taxon>
        <taxon>Methylococcales</taxon>
        <taxon>Candidatus Methylumidiphilus</taxon>
    </lineage>
</organism>
<evidence type="ECO:0000256" key="4">
    <source>
        <dbReference type="ARBA" id="ARBA00022475"/>
    </source>
</evidence>
<comment type="pathway">
    <text evidence="3">Porphyrin-containing compound metabolism; protoheme biosynthesis.</text>
</comment>
<evidence type="ECO:0000256" key="5">
    <source>
        <dbReference type="ARBA" id="ARBA00022519"/>
    </source>
</evidence>
<dbReference type="Gene3D" id="1.25.40.10">
    <property type="entry name" value="Tetratricopeptide repeat domain"/>
    <property type="match status" value="1"/>
</dbReference>
<evidence type="ECO:0000256" key="7">
    <source>
        <dbReference type="ARBA" id="ARBA00022989"/>
    </source>
</evidence>
<dbReference type="GO" id="GO:0005886">
    <property type="term" value="C:plasma membrane"/>
    <property type="evidence" value="ECO:0007669"/>
    <property type="project" value="UniProtKB-SubCell"/>
</dbReference>
<keyword evidence="5" id="KW-0997">Cell inner membrane</keyword>
<dbReference type="EMBL" id="QJPH01000276">
    <property type="protein sequence ID" value="PZN80982.1"/>
    <property type="molecule type" value="Genomic_DNA"/>
</dbReference>
<dbReference type="GO" id="GO:0006779">
    <property type="term" value="P:porphyrin-containing compound biosynthetic process"/>
    <property type="evidence" value="ECO:0007669"/>
    <property type="project" value="UniProtKB-KW"/>
</dbReference>
<dbReference type="GO" id="GO:0042168">
    <property type="term" value="P:heme metabolic process"/>
    <property type="evidence" value="ECO:0007669"/>
    <property type="project" value="InterPro"/>
</dbReference>
<proteinExistence type="predicted"/>
<keyword evidence="6 10" id="KW-0812">Transmembrane</keyword>
<comment type="caution">
    <text evidence="12">The sequence shown here is derived from an EMBL/GenBank/DDBJ whole genome shotgun (WGS) entry which is preliminary data.</text>
</comment>
<evidence type="ECO:0000256" key="3">
    <source>
        <dbReference type="ARBA" id="ARBA00004744"/>
    </source>
</evidence>
<evidence type="ECO:0000259" key="11">
    <source>
        <dbReference type="Pfam" id="PF07219"/>
    </source>
</evidence>
<gene>
    <name evidence="12" type="ORF">DM484_09255</name>
</gene>
<evidence type="ECO:0000256" key="9">
    <source>
        <dbReference type="ARBA" id="ARBA00023244"/>
    </source>
</evidence>
<dbReference type="Pfam" id="PF07219">
    <property type="entry name" value="HemY_N"/>
    <property type="match status" value="1"/>
</dbReference>
<dbReference type="AlphaFoldDB" id="A0A2W4RAV4"/>
<feature type="transmembrane region" description="Helical" evidence="10">
    <location>
        <begin position="47"/>
        <end position="69"/>
    </location>
</feature>
<sequence length="421" mass="46430">MRRVFLLSIGFLVALGAAIVALRYVVAHGGSGYVIVGLGQWSVETSLLLTTVVLVLTFVLLYFAVRLVVTALRLPKILKQRGFEQRSKLSQEALLTGLIESAEGNFETAEKHLIRHAANSGVPLINYLTAARAAQSRGALEQRDEYLQLAQETMPEAELAIGLTRAELQLSNQQFEEALESLTLLDKIAPSHAAVLKLMHQAYANLSDWQGLRLIIPKLQSNKVMMEAEIKLLETETFSSLIKQKSDARDAVALRNLWLEIPEHIRKSSGIQQLYFAAMIDAGSEVEVEPLVRQAIAKEWSETLVVLYGCIHMPDTADQLAKGEAWLKAHPNDAILLRVLGKLSLRSGLLDKAKTYLQASLAAEPSVEAYQLMGDVLMKENDPFSACQFFRNGLLFASNEVVALIEQNPEVEAAESIEAEA</sequence>
<evidence type="ECO:0000256" key="2">
    <source>
        <dbReference type="ARBA" id="ARBA00004429"/>
    </source>
</evidence>
<evidence type="ECO:0000313" key="12">
    <source>
        <dbReference type="EMBL" id="PZN80982.1"/>
    </source>
</evidence>
<keyword evidence="8 10" id="KW-0472">Membrane</keyword>
<name>A0A2W4RAV4_9GAMM</name>
<reference evidence="12 13" key="1">
    <citation type="journal article" date="2018" name="Aquat. Microb. Ecol.">
        <title>Gammaproteobacterial methanotrophs dominate.</title>
        <authorList>
            <person name="Rissanen A.J."/>
            <person name="Saarenheimo J."/>
            <person name="Tiirola M."/>
            <person name="Peura S."/>
            <person name="Aalto S.L."/>
            <person name="Karvinen A."/>
            <person name="Nykanen H."/>
        </authorList>
    </citation>
    <scope>NUCLEOTIDE SEQUENCE [LARGE SCALE GENOMIC DNA]</scope>
    <source>
        <strain evidence="12">AMbin10</strain>
    </source>
</reference>
<keyword evidence="9" id="KW-0627">Porphyrin biosynthesis</keyword>
<feature type="domain" description="HemY N-terminal" evidence="11">
    <location>
        <begin position="32"/>
        <end position="138"/>
    </location>
</feature>
<evidence type="ECO:0000313" key="13">
    <source>
        <dbReference type="Proteomes" id="UP000249396"/>
    </source>
</evidence>
<evidence type="ECO:0000256" key="10">
    <source>
        <dbReference type="SAM" id="Phobius"/>
    </source>
</evidence>
<dbReference type="InterPro" id="IPR011990">
    <property type="entry name" value="TPR-like_helical_dom_sf"/>
</dbReference>
<protein>
    <submittedName>
        <fullName evidence="12">Heme biosynthesis protein HemY</fullName>
    </submittedName>
</protein>
<evidence type="ECO:0000256" key="1">
    <source>
        <dbReference type="ARBA" id="ARBA00002962"/>
    </source>
</evidence>
<comment type="function">
    <text evidence="1">Involved in a late step of protoheme IX synthesis.</text>
</comment>
<keyword evidence="4" id="KW-1003">Cell membrane</keyword>
<keyword evidence="7 10" id="KW-1133">Transmembrane helix</keyword>